<proteinExistence type="predicted"/>
<organism evidence="1 4">
    <name type="scientific">Vibrio cholerae</name>
    <dbReference type="NCBI Taxonomy" id="666"/>
    <lineage>
        <taxon>Bacteria</taxon>
        <taxon>Pseudomonadati</taxon>
        <taxon>Pseudomonadota</taxon>
        <taxon>Gammaproteobacteria</taxon>
        <taxon>Vibrionales</taxon>
        <taxon>Vibrionaceae</taxon>
        <taxon>Vibrio</taxon>
    </lineage>
</organism>
<dbReference type="Proteomes" id="UP000041770">
    <property type="component" value="Unassembled WGS sequence"/>
</dbReference>
<name>A0A655W177_VIBCL</name>
<dbReference type="EMBL" id="CWQJ01000005">
    <property type="protein sequence ID" value="CSB80841.1"/>
    <property type="molecule type" value="Genomic_DNA"/>
</dbReference>
<dbReference type="AntiFam" id="ANF00128">
    <property type="entry name" value="Shadow ORF (ftsA)"/>
</dbReference>
<reference evidence="3 4" key="1">
    <citation type="submission" date="2015-07" db="EMBL/GenBank/DDBJ databases">
        <authorList>
            <consortium name="Pathogen Informatics"/>
        </authorList>
    </citation>
    <scope>NUCLEOTIDE SEQUENCE [LARGE SCALE GENOMIC DNA]</scope>
    <source>
        <strain evidence="2 3">A316</strain>
        <strain evidence="1 4">A325</strain>
    </source>
</reference>
<evidence type="ECO:0000313" key="3">
    <source>
        <dbReference type="Proteomes" id="UP000041770"/>
    </source>
</evidence>
<accession>A0A655W177</accession>
<evidence type="ECO:0000313" key="1">
    <source>
        <dbReference type="EMBL" id="CSB80841.1"/>
    </source>
</evidence>
<dbReference type="AlphaFoldDB" id="A0A655W177"/>
<dbReference type="Proteomes" id="UP000046067">
    <property type="component" value="Unassembled WGS sequence"/>
</dbReference>
<protein>
    <submittedName>
        <fullName evidence="1">Uncharacterized protein</fullName>
    </submittedName>
</protein>
<dbReference type="EMBL" id="CWQY01000014">
    <property type="protein sequence ID" value="CSC77788.1"/>
    <property type="molecule type" value="Genomic_DNA"/>
</dbReference>
<sequence length="99" mass="11418">MADFTFSHHLRLINRPLDRFYYRFKVVHAAFIHPARWATASANNIDLTIREYFTHESGDGGSAYVQTNNNVVIDSLSHRFSLVLTLVQGTNPPRLQYHT</sequence>
<gene>
    <name evidence="2" type="ORF">ERS013200_02241</name>
    <name evidence="1" type="ORF">ERS013201_00992</name>
</gene>
<evidence type="ECO:0000313" key="4">
    <source>
        <dbReference type="Proteomes" id="UP000046067"/>
    </source>
</evidence>
<evidence type="ECO:0000313" key="2">
    <source>
        <dbReference type="EMBL" id="CSC77788.1"/>
    </source>
</evidence>